<dbReference type="Proteomes" id="UP001631993">
    <property type="component" value="Unassembled WGS sequence"/>
</dbReference>
<protein>
    <recommendedName>
        <fullName evidence="3">DUF402 domain-containing protein</fullName>
    </recommendedName>
</protein>
<evidence type="ECO:0000313" key="1">
    <source>
        <dbReference type="EMBL" id="MFM9647823.1"/>
    </source>
</evidence>
<comment type="caution">
    <text evidence="1">The sequence shown here is derived from an EMBL/GenBank/DDBJ whole genome shotgun (WGS) entry which is preliminary data.</text>
</comment>
<reference evidence="1 2" key="1">
    <citation type="submission" date="2024-12" db="EMBL/GenBank/DDBJ databases">
        <title>Forecasting of Potato common scab and diversities of Pathogenic streptomyces spp. in china.</title>
        <authorList>
            <person name="Handique U."/>
            <person name="Wu J."/>
        </authorList>
    </citation>
    <scope>NUCLEOTIDE SEQUENCE [LARGE SCALE GENOMIC DNA]</scope>
    <source>
        <strain evidence="1 2">ZRIMU1585</strain>
    </source>
</reference>
<proteinExistence type="predicted"/>
<organism evidence="1 2">
    <name type="scientific">Streptomyces galilaeus</name>
    <dbReference type="NCBI Taxonomy" id="33899"/>
    <lineage>
        <taxon>Bacteria</taxon>
        <taxon>Bacillati</taxon>
        <taxon>Actinomycetota</taxon>
        <taxon>Actinomycetes</taxon>
        <taxon>Kitasatosporales</taxon>
        <taxon>Streptomycetaceae</taxon>
        <taxon>Streptomyces</taxon>
    </lineage>
</organism>
<accession>A0ABW9IH63</accession>
<sequence>MITPATATTEKKSSQLEQGDIVLHPHGMRIRLDRLISRNGDPGDEVFAWAGTVLNATEVREAGHVPASFMRRWEGPYLVQEDHWTVQGNDLAPLWTVEEPVRLTPGEYNAAWHAVEGAAGEEGADPGTVLHAVLRALGIAPPRTA</sequence>
<keyword evidence="2" id="KW-1185">Reference proteome</keyword>
<dbReference type="EMBL" id="JBJVNE010000007">
    <property type="protein sequence ID" value="MFM9647823.1"/>
    <property type="molecule type" value="Genomic_DNA"/>
</dbReference>
<name>A0ABW9IH63_STRGJ</name>
<evidence type="ECO:0000313" key="2">
    <source>
        <dbReference type="Proteomes" id="UP001631993"/>
    </source>
</evidence>
<gene>
    <name evidence="1" type="ORF">ACKI1S_16945</name>
</gene>
<evidence type="ECO:0008006" key="3">
    <source>
        <dbReference type="Google" id="ProtNLM"/>
    </source>
</evidence>
<dbReference type="RefSeq" id="WP_409097673.1">
    <property type="nucleotide sequence ID" value="NZ_JBJVNE010000007.1"/>
</dbReference>